<keyword evidence="2" id="KW-0677">Repeat</keyword>
<dbReference type="PROSITE" id="PS00678">
    <property type="entry name" value="WD_REPEATS_1"/>
    <property type="match status" value="1"/>
</dbReference>
<dbReference type="InterPro" id="IPR019775">
    <property type="entry name" value="WD40_repeat_CS"/>
</dbReference>
<dbReference type="PROSITE" id="PS50294">
    <property type="entry name" value="WD_REPEATS_REGION"/>
    <property type="match status" value="5"/>
</dbReference>
<feature type="repeat" description="WD" evidence="3">
    <location>
        <begin position="611"/>
        <end position="652"/>
    </location>
</feature>
<dbReference type="InterPro" id="IPR036322">
    <property type="entry name" value="WD40_repeat_dom_sf"/>
</dbReference>
<keyword evidence="1 3" id="KW-0853">WD repeat</keyword>
<evidence type="ECO:0000256" key="2">
    <source>
        <dbReference type="ARBA" id="ARBA00022737"/>
    </source>
</evidence>
<dbReference type="AlphaFoldDB" id="A0A8J6CAH5"/>
<dbReference type="Proteomes" id="UP000751190">
    <property type="component" value="Unassembled WGS sequence"/>
</dbReference>
<keyword evidence="6" id="KW-1185">Reference proteome</keyword>
<dbReference type="InterPro" id="IPR015943">
    <property type="entry name" value="WD40/YVTN_repeat-like_dom_sf"/>
</dbReference>
<evidence type="ECO:0000313" key="6">
    <source>
        <dbReference type="Proteomes" id="UP000751190"/>
    </source>
</evidence>
<name>A0A8J6CAH5_DIALT</name>
<gene>
    <name evidence="5" type="ORF">KFE25_013143</name>
</gene>
<feature type="region of interest" description="Disordered" evidence="4">
    <location>
        <begin position="741"/>
        <end position="788"/>
    </location>
</feature>
<dbReference type="PANTHER" id="PTHR19848">
    <property type="entry name" value="WD40 REPEAT PROTEIN"/>
    <property type="match status" value="1"/>
</dbReference>
<dbReference type="PANTHER" id="PTHR19848:SF8">
    <property type="entry name" value="F-BOX AND WD REPEAT DOMAIN CONTAINING 7"/>
    <property type="match status" value="1"/>
</dbReference>
<sequence>MEVRRVIHDAHDSSVLCVTFNQHRRELITGGQDGAIKTWEGDTGKHLRTLVDGHLGWVTGLVYAGALRMCFSTSIDSHLIVWDTRAKCEWFQKLKMEAQGHCVEYDERRALVYVGSHTVVRVYAVQREHADEPSRRRDRPILKWAQTIKGVHDDYVRAIVCTESGRLFSAGYDASLCFYDVADSTGARPAQFSFKTQRNCHAGAISSAAFDWENNLVITGSFDRSVKVWSPEGKLLQTFGPFADTLTGLCYAPASCELWMSANSAAPIIYDPRTGTNVTAFKQPPSVRTVVHGGLVGAEPGRADESAAAAAARAATAAAAADDESRPSARLLRLFSMRGSNEVVGATSARDLIIWRYNPTGAASVLVGHTDWVEVVGYMRALEGEVTADEPQVRLFSAGADGLVRTWEPATRLNAALYAQTGKAEGHTGAVLCGAFCDEANAFVTGSDDATIRAWFQPTTTAAVAAVRAKHRRAAAAEAGVEDEASEPSPRGGTAAARAPADGAPADGVSADGAHVHGAPADEAHGGGPPALEADGAAAPADDPAAVAAAVEYVEATCTVLRGHEEKVTGVAVLGPPSPPCTIVSVSWDLSIRWWRLLPDERGEPLLHTIENAHDDYINGVAYSPLTHQIATCSSDQGVKIWDASRKALAATLSGHLADVGHVAWSATHAVWVTGSDDSTIRIWSTLGRQLHTIDARDPVSALAIDFNWGYILAAVNDNTHALKVYYPGLDEAAGEAGVDEDSAARAGGGGGGGDGAGGTRAAGAAGAAGAGAGTAGGSAREERERAREREPYLLHSHRGHSDCIRHILHIPEKAQYVTASWDHTLRTWRQAPARRRFAAGSTGGTAAAVAAPRAAAAGADAAAAPARAAAAAASAELLGGGSPAGGGSSGHLSFADRYPLQVPKALQNEYGGFEYRPSGGGAGQALAGASSRRRQRKVAEPPESTAGQSGMALRLNELLADREVVLETQLLMAGGNKHSPHSAARAPKPHRDSNTRVSLGGVGSRKNERAPGAGTAGLAQPASASLIGHADVARANAR</sequence>
<evidence type="ECO:0000256" key="4">
    <source>
        <dbReference type="SAM" id="MobiDB-lite"/>
    </source>
</evidence>
<feature type="region of interest" description="Disordered" evidence="4">
    <location>
        <begin position="974"/>
        <end position="1039"/>
    </location>
</feature>
<feature type="repeat" description="WD" evidence="3">
    <location>
        <begin position="424"/>
        <end position="455"/>
    </location>
</feature>
<dbReference type="OMA" id="QSNVGHT"/>
<dbReference type="OrthoDB" id="6262491at2759"/>
<accession>A0A8J6CAH5</accession>
<dbReference type="SMART" id="SM00320">
    <property type="entry name" value="WD40"/>
    <property type="match status" value="11"/>
</dbReference>
<dbReference type="Gene3D" id="2.130.10.10">
    <property type="entry name" value="YVTN repeat-like/Quinoprotein amine dehydrogenase"/>
    <property type="match status" value="3"/>
</dbReference>
<comment type="caution">
    <text evidence="5">The sequence shown here is derived from an EMBL/GenBank/DDBJ whole genome shotgun (WGS) entry which is preliminary data.</text>
</comment>
<dbReference type="EMBL" id="JAGTXO010000032">
    <property type="protein sequence ID" value="KAG8460493.1"/>
    <property type="molecule type" value="Genomic_DNA"/>
</dbReference>
<feature type="region of interest" description="Disordered" evidence="4">
    <location>
        <begin position="477"/>
        <end position="540"/>
    </location>
</feature>
<evidence type="ECO:0000256" key="3">
    <source>
        <dbReference type="PROSITE-ProRule" id="PRU00221"/>
    </source>
</evidence>
<evidence type="ECO:0000313" key="5">
    <source>
        <dbReference type="EMBL" id="KAG8460493.1"/>
    </source>
</evidence>
<evidence type="ECO:0000256" key="1">
    <source>
        <dbReference type="ARBA" id="ARBA00022574"/>
    </source>
</evidence>
<feature type="region of interest" description="Disordered" evidence="4">
    <location>
        <begin position="917"/>
        <end position="952"/>
    </location>
</feature>
<feature type="compositionally biased region" description="Gly residues" evidence="4">
    <location>
        <begin position="747"/>
        <end position="777"/>
    </location>
</feature>
<reference evidence="5" key="1">
    <citation type="submission" date="2021-05" db="EMBL/GenBank/DDBJ databases">
        <title>The genome of the haptophyte Pavlova lutheri (Diacronema luteri, Pavlovales) - a model for lipid biosynthesis in eukaryotic algae.</title>
        <authorList>
            <person name="Hulatt C.J."/>
            <person name="Posewitz M.C."/>
        </authorList>
    </citation>
    <scope>NUCLEOTIDE SEQUENCE</scope>
    <source>
        <strain evidence="5">NIVA-4/92</strain>
    </source>
</reference>
<feature type="repeat" description="WD" evidence="3">
    <location>
        <begin position="653"/>
        <end position="685"/>
    </location>
</feature>
<organism evidence="5 6">
    <name type="scientific">Diacronema lutheri</name>
    <name type="common">Unicellular marine alga</name>
    <name type="synonym">Monochrysis lutheri</name>
    <dbReference type="NCBI Taxonomy" id="2081491"/>
    <lineage>
        <taxon>Eukaryota</taxon>
        <taxon>Haptista</taxon>
        <taxon>Haptophyta</taxon>
        <taxon>Pavlovophyceae</taxon>
        <taxon>Pavlovales</taxon>
        <taxon>Pavlovaceae</taxon>
        <taxon>Diacronema</taxon>
    </lineage>
</organism>
<feature type="repeat" description="WD" evidence="3">
    <location>
        <begin position="198"/>
        <end position="230"/>
    </location>
</feature>
<proteinExistence type="predicted"/>
<feature type="compositionally biased region" description="Low complexity" evidence="4">
    <location>
        <begin position="530"/>
        <end position="540"/>
    </location>
</feature>
<dbReference type="InterPro" id="IPR001680">
    <property type="entry name" value="WD40_rpt"/>
</dbReference>
<feature type="repeat" description="WD" evidence="3">
    <location>
        <begin position="8"/>
        <end position="49"/>
    </location>
</feature>
<feature type="compositionally biased region" description="Low complexity" evidence="4">
    <location>
        <begin position="488"/>
        <end position="513"/>
    </location>
</feature>
<dbReference type="Pfam" id="PF00400">
    <property type="entry name" value="WD40"/>
    <property type="match status" value="7"/>
</dbReference>
<dbReference type="PROSITE" id="PS50082">
    <property type="entry name" value="WD_REPEATS_2"/>
    <property type="match status" value="5"/>
</dbReference>
<protein>
    <submittedName>
        <fullName evidence="5">Uncharacterized protein</fullName>
    </submittedName>
</protein>
<dbReference type="SUPFAM" id="SSF50978">
    <property type="entry name" value="WD40 repeat-like"/>
    <property type="match status" value="2"/>
</dbReference>